<evidence type="ECO:0000313" key="6">
    <source>
        <dbReference type="Proteomes" id="UP000092649"/>
    </source>
</evidence>
<keyword evidence="2" id="KW-0547">Nucleotide-binding</keyword>
<dbReference type="GO" id="GO:0005524">
    <property type="term" value="F:ATP binding"/>
    <property type="evidence" value="ECO:0007669"/>
    <property type="project" value="UniProtKB-KW"/>
</dbReference>
<proteinExistence type="predicted"/>
<dbReference type="SMART" id="SM00382">
    <property type="entry name" value="AAA"/>
    <property type="match status" value="1"/>
</dbReference>
<dbReference type="RefSeq" id="WP_066108076.1">
    <property type="nucleotide sequence ID" value="NZ_JTJL01000037.1"/>
</dbReference>
<keyword evidence="1" id="KW-1003">Cell membrane</keyword>
<dbReference type="InterPro" id="IPR039421">
    <property type="entry name" value="Type_1_exporter"/>
</dbReference>
<organism evidence="5 6">
    <name type="scientific">Gallibacterium salpingitidis</name>
    <dbReference type="NCBI Taxonomy" id="505341"/>
    <lineage>
        <taxon>Bacteria</taxon>
        <taxon>Pseudomonadati</taxon>
        <taxon>Pseudomonadota</taxon>
        <taxon>Gammaproteobacteria</taxon>
        <taxon>Pasteurellales</taxon>
        <taxon>Pasteurellaceae</taxon>
        <taxon>Gallibacterium</taxon>
    </lineage>
</organism>
<dbReference type="PROSITE" id="PS00211">
    <property type="entry name" value="ABC_TRANSPORTER_1"/>
    <property type="match status" value="1"/>
</dbReference>
<keyword evidence="6" id="KW-1185">Reference proteome</keyword>
<dbReference type="AlphaFoldDB" id="A0A1A7NVL8"/>
<feature type="domain" description="ABC transporter" evidence="4">
    <location>
        <begin position="5"/>
        <end position="210"/>
    </location>
</feature>
<dbReference type="Pfam" id="PF00005">
    <property type="entry name" value="ABC_tran"/>
    <property type="match status" value="1"/>
</dbReference>
<dbReference type="GO" id="GO:0016887">
    <property type="term" value="F:ATP hydrolysis activity"/>
    <property type="evidence" value="ECO:0007669"/>
    <property type="project" value="InterPro"/>
</dbReference>
<keyword evidence="3 5" id="KW-0067">ATP-binding</keyword>
<dbReference type="InterPro" id="IPR003593">
    <property type="entry name" value="AAA+_ATPase"/>
</dbReference>
<dbReference type="InterPro" id="IPR003439">
    <property type="entry name" value="ABC_transporter-like_ATP-bd"/>
</dbReference>
<dbReference type="InterPro" id="IPR027417">
    <property type="entry name" value="P-loop_NTPase"/>
</dbReference>
<dbReference type="PANTHER" id="PTHR43394:SF1">
    <property type="entry name" value="ATP-BINDING CASSETTE SUB-FAMILY B MEMBER 10, MITOCHONDRIAL"/>
    <property type="match status" value="1"/>
</dbReference>
<dbReference type="GO" id="GO:0015421">
    <property type="term" value="F:ABC-type oligopeptide transporter activity"/>
    <property type="evidence" value="ECO:0007669"/>
    <property type="project" value="TreeGrafter"/>
</dbReference>
<evidence type="ECO:0000256" key="3">
    <source>
        <dbReference type="ARBA" id="ARBA00022840"/>
    </source>
</evidence>
<evidence type="ECO:0000313" key="5">
    <source>
        <dbReference type="EMBL" id="OBW93546.1"/>
    </source>
</evidence>
<evidence type="ECO:0000259" key="4">
    <source>
        <dbReference type="PROSITE" id="PS50893"/>
    </source>
</evidence>
<dbReference type="CDD" id="cd03228">
    <property type="entry name" value="ABCC_MRP_Like"/>
    <property type="match status" value="1"/>
</dbReference>
<accession>A0A1A7NVL8</accession>
<reference evidence="5 6" key="1">
    <citation type="submission" date="2014-11" db="EMBL/GenBank/DDBJ databases">
        <title>Pan-genome of Gallibacterium spp.</title>
        <authorList>
            <person name="Kudirkiene E."/>
            <person name="Bojesen A.M."/>
        </authorList>
    </citation>
    <scope>NUCLEOTIDE SEQUENCE [LARGE SCALE GENOMIC DNA]</scope>
    <source>
        <strain evidence="5 6">F150</strain>
    </source>
</reference>
<comment type="caution">
    <text evidence="5">The sequence shown here is derived from an EMBL/GenBank/DDBJ whole genome shotgun (WGS) entry which is preliminary data.</text>
</comment>
<evidence type="ECO:0000256" key="2">
    <source>
        <dbReference type="ARBA" id="ARBA00022741"/>
    </source>
</evidence>
<sequence>MPIILAAENVVFQEKIHYPNLTIPEGKATFLQGPSGCGKSTLLHLFNATLPLTQGKILYRNQNIQHLDKIQLRREILLASQQLYLFSGSILENFRQYHQYRESVLPPTSELEHYLALCLVPFSLEQQIDKLSGGEKQRVFLAIALSLKPTILMLDEPTSALDAKTANQVMQNLKNHCLPKTTLIVISHDQALTQHYADHIVYLHKEGHNE</sequence>
<dbReference type="SUPFAM" id="SSF52540">
    <property type="entry name" value="P-loop containing nucleoside triphosphate hydrolases"/>
    <property type="match status" value="1"/>
</dbReference>
<keyword evidence="1" id="KW-0472">Membrane</keyword>
<dbReference type="PROSITE" id="PS50893">
    <property type="entry name" value="ABC_TRANSPORTER_2"/>
    <property type="match status" value="1"/>
</dbReference>
<evidence type="ECO:0000256" key="1">
    <source>
        <dbReference type="ARBA" id="ARBA00022475"/>
    </source>
</evidence>
<dbReference type="PATRIC" id="fig|505341.3.peg.1460"/>
<dbReference type="Proteomes" id="UP000092649">
    <property type="component" value="Unassembled WGS sequence"/>
</dbReference>
<dbReference type="EMBL" id="JTJL01000037">
    <property type="protein sequence ID" value="OBW93546.1"/>
    <property type="molecule type" value="Genomic_DNA"/>
</dbReference>
<protein>
    <submittedName>
        <fullName evidence="5">Glutamine ABC transporter ATP-binding protein</fullName>
    </submittedName>
</protein>
<dbReference type="PANTHER" id="PTHR43394">
    <property type="entry name" value="ATP-DEPENDENT PERMEASE MDL1, MITOCHONDRIAL"/>
    <property type="match status" value="1"/>
</dbReference>
<dbReference type="Gene3D" id="3.40.50.300">
    <property type="entry name" value="P-loop containing nucleotide triphosphate hydrolases"/>
    <property type="match status" value="1"/>
</dbReference>
<name>A0A1A7NVL8_9PAST</name>
<dbReference type="InterPro" id="IPR017871">
    <property type="entry name" value="ABC_transporter-like_CS"/>
</dbReference>
<dbReference type="OrthoDB" id="4408248at2"/>
<gene>
    <name evidence="5" type="ORF">QS62_07240</name>
</gene>